<feature type="domain" description="Peptidase M20 dimerisation" evidence="6">
    <location>
        <begin position="187"/>
        <end position="280"/>
    </location>
</feature>
<dbReference type="PIRSF" id="PIRSF005962">
    <property type="entry name" value="Pept_M20D_amidohydro"/>
    <property type="match status" value="1"/>
</dbReference>
<evidence type="ECO:0000256" key="4">
    <source>
        <dbReference type="ARBA" id="ARBA00052737"/>
    </source>
</evidence>
<dbReference type="SUPFAM" id="SSF55031">
    <property type="entry name" value="Bacterial exopeptidase dimerisation domain"/>
    <property type="match status" value="1"/>
</dbReference>
<dbReference type="Pfam" id="PF07687">
    <property type="entry name" value="M20_dimer"/>
    <property type="match status" value="1"/>
</dbReference>
<dbReference type="NCBIfam" id="TIGR01891">
    <property type="entry name" value="amidohydrolases"/>
    <property type="match status" value="1"/>
</dbReference>
<dbReference type="GO" id="GO:0046872">
    <property type="term" value="F:metal ion binding"/>
    <property type="evidence" value="ECO:0007669"/>
    <property type="project" value="UniProtKB-KW"/>
</dbReference>
<dbReference type="EMBL" id="FOOK01000009">
    <property type="protein sequence ID" value="SFF93290.1"/>
    <property type="molecule type" value="Genomic_DNA"/>
</dbReference>
<gene>
    <name evidence="7" type="ORF">SAMN04488025_10939</name>
</gene>
<keyword evidence="5" id="KW-0464">Manganese</keyword>
<evidence type="ECO:0000256" key="1">
    <source>
        <dbReference type="ARBA" id="ARBA00006153"/>
    </source>
</evidence>
<dbReference type="FunFam" id="3.30.70.360:FF:000001">
    <property type="entry name" value="N-acetyldiaminopimelate deacetylase"/>
    <property type="match status" value="1"/>
</dbReference>
<comment type="similarity">
    <text evidence="1">Belongs to the peptidase M20 family.</text>
</comment>
<evidence type="ECO:0000256" key="2">
    <source>
        <dbReference type="ARBA" id="ARBA00022723"/>
    </source>
</evidence>
<name>A0A1I2MQX1_9BACL</name>
<keyword evidence="8" id="KW-1185">Reference proteome</keyword>
<dbReference type="AlphaFoldDB" id="A0A1I2MQX1"/>
<feature type="binding site" evidence="5">
    <location>
        <position position="362"/>
    </location>
    <ligand>
        <name>Mn(2+)</name>
        <dbReference type="ChEBI" id="CHEBI:29035"/>
        <label>2</label>
    </ligand>
</feature>
<organism evidence="7 8">
    <name type="scientific">Planifilum fulgidum</name>
    <dbReference type="NCBI Taxonomy" id="201973"/>
    <lineage>
        <taxon>Bacteria</taxon>
        <taxon>Bacillati</taxon>
        <taxon>Bacillota</taxon>
        <taxon>Bacilli</taxon>
        <taxon>Bacillales</taxon>
        <taxon>Thermoactinomycetaceae</taxon>
        <taxon>Planifilum</taxon>
    </lineage>
</organism>
<dbReference type="InterPro" id="IPR002933">
    <property type="entry name" value="Peptidase_M20"/>
</dbReference>
<reference evidence="7 8" key="1">
    <citation type="submission" date="2016-10" db="EMBL/GenBank/DDBJ databases">
        <authorList>
            <person name="de Groot N.N."/>
        </authorList>
    </citation>
    <scope>NUCLEOTIDE SEQUENCE [LARGE SCALE GENOMIC DNA]</scope>
    <source>
        <strain evidence="7 8">DSM 44945</strain>
    </source>
</reference>
<feature type="binding site" evidence="5">
    <location>
        <position position="102"/>
    </location>
    <ligand>
        <name>Mn(2+)</name>
        <dbReference type="ChEBI" id="CHEBI:29035"/>
        <label>2</label>
    </ligand>
</feature>
<sequence length="402" mass="44543">MNRLSERVEKIFSQMVEWRRRFHMEPELSFREERTPARVAEILREWGIDVRTGVGGRGVVGTLTGGRPGKTVALRADMDALPIQDEKSCEYRSRVPGVMHACGHDGHMAVLLGVARLFSEMREEIPGRVRFLFQHAEEVIPGGARQMIEDGALEGVDAVYGVHLWTPLPVGVVGIKAGPLMAAADFFQIDVFGKGGHGGLPHESVDAIVIASHLILHLQTLISRQVDPLKSAVISVGTIQGGQGFNVIAERCTLTGTVRTFDPVLRDELHRRIREIAEKTCSLYGATCRVEYQWGYPAVINDTVEAHRMAGVARRIVGDDRVWEIQPVMAAEDFAYYLGKVPGAFCFVGAGNPEKNCDFPHHHPRFDFDERAMKVAAQLLLSSALTYLRDEGRREKADEPAS</sequence>
<dbReference type="Proteomes" id="UP000198661">
    <property type="component" value="Unassembled WGS sequence"/>
</dbReference>
<dbReference type="GO" id="GO:0019877">
    <property type="term" value="P:diaminopimelate biosynthetic process"/>
    <property type="evidence" value="ECO:0007669"/>
    <property type="project" value="UniProtKB-ARBA"/>
</dbReference>
<accession>A0A1I2MQX1</accession>
<dbReference type="STRING" id="201973.SAMN04488025_10939"/>
<dbReference type="PANTHER" id="PTHR11014">
    <property type="entry name" value="PEPTIDASE M20 FAMILY MEMBER"/>
    <property type="match status" value="1"/>
</dbReference>
<dbReference type="FunFam" id="3.40.630.10:FF:000006">
    <property type="entry name" value="N-acetyldiaminopimelate deacetylase"/>
    <property type="match status" value="1"/>
</dbReference>
<comment type="cofactor">
    <cofactor evidence="5">
        <name>Mn(2+)</name>
        <dbReference type="ChEBI" id="CHEBI:29035"/>
    </cofactor>
    <text evidence="5">The Mn(2+) ion enhances activity.</text>
</comment>
<comment type="catalytic activity">
    <reaction evidence="4">
        <text>N-acetyl-L-cysteine + H2O = L-cysteine + acetate</text>
        <dbReference type="Rhea" id="RHEA:75515"/>
        <dbReference type="ChEBI" id="CHEBI:15377"/>
        <dbReference type="ChEBI" id="CHEBI:30089"/>
        <dbReference type="ChEBI" id="CHEBI:35235"/>
        <dbReference type="ChEBI" id="CHEBI:78236"/>
    </reaction>
    <physiologicalReaction direction="left-to-right" evidence="4">
        <dbReference type="Rhea" id="RHEA:75516"/>
    </physiologicalReaction>
</comment>
<dbReference type="InterPro" id="IPR011650">
    <property type="entry name" value="Peptidase_M20_dimer"/>
</dbReference>
<proteinExistence type="inferred from homology"/>
<evidence type="ECO:0000313" key="7">
    <source>
        <dbReference type="EMBL" id="SFF93290.1"/>
    </source>
</evidence>
<evidence type="ECO:0000256" key="5">
    <source>
        <dbReference type="PIRSR" id="PIRSR005962-1"/>
    </source>
</evidence>
<keyword evidence="2 5" id="KW-0479">Metal-binding</keyword>
<dbReference type="Gene3D" id="3.30.70.360">
    <property type="match status" value="1"/>
</dbReference>
<protein>
    <submittedName>
        <fullName evidence="7">Amidohydrolase</fullName>
    </submittedName>
</protein>
<evidence type="ECO:0000256" key="3">
    <source>
        <dbReference type="ARBA" id="ARBA00022801"/>
    </source>
</evidence>
<keyword evidence="3 7" id="KW-0378">Hydrolase</keyword>
<dbReference type="InterPro" id="IPR036264">
    <property type="entry name" value="Bact_exopeptidase_dim_dom"/>
</dbReference>
<feature type="binding site" evidence="5">
    <location>
        <position position="104"/>
    </location>
    <ligand>
        <name>Mn(2+)</name>
        <dbReference type="ChEBI" id="CHEBI:29035"/>
        <label>2</label>
    </ligand>
</feature>
<evidence type="ECO:0000259" key="6">
    <source>
        <dbReference type="Pfam" id="PF07687"/>
    </source>
</evidence>
<dbReference type="CDD" id="cd08021">
    <property type="entry name" value="M20_Acy1_YhaA-like"/>
    <property type="match status" value="1"/>
</dbReference>
<feature type="binding site" evidence="5">
    <location>
        <position position="138"/>
    </location>
    <ligand>
        <name>Mn(2+)</name>
        <dbReference type="ChEBI" id="CHEBI:29035"/>
        <label>2</label>
    </ligand>
</feature>
<dbReference type="Pfam" id="PF01546">
    <property type="entry name" value="Peptidase_M20"/>
    <property type="match status" value="1"/>
</dbReference>
<dbReference type="GO" id="GO:0050118">
    <property type="term" value="F:N-acetyldiaminopimelate deacetylase activity"/>
    <property type="evidence" value="ECO:0007669"/>
    <property type="project" value="UniProtKB-ARBA"/>
</dbReference>
<dbReference type="PANTHER" id="PTHR11014:SF63">
    <property type="entry name" value="METALLOPEPTIDASE, PUTATIVE (AFU_ORTHOLOGUE AFUA_6G09600)-RELATED"/>
    <property type="match status" value="1"/>
</dbReference>
<dbReference type="InterPro" id="IPR017439">
    <property type="entry name" value="Amidohydrolase"/>
</dbReference>
<feature type="binding site" evidence="5">
    <location>
        <position position="163"/>
    </location>
    <ligand>
        <name>Mn(2+)</name>
        <dbReference type="ChEBI" id="CHEBI:29035"/>
        <label>2</label>
    </ligand>
</feature>
<evidence type="ECO:0000313" key="8">
    <source>
        <dbReference type="Proteomes" id="UP000198661"/>
    </source>
</evidence>
<dbReference type="SUPFAM" id="SSF53187">
    <property type="entry name" value="Zn-dependent exopeptidases"/>
    <property type="match status" value="1"/>
</dbReference>
<dbReference type="Gene3D" id="3.40.630.10">
    <property type="entry name" value="Zn peptidases"/>
    <property type="match status" value="1"/>
</dbReference>